<protein>
    <submittedName>
        <fullName evidence="2">Uncharacterized protein</fullName>
    </submittedName>
</protein>
<evidence type="ECO:0000313" key="2">
    <source>
        <dbReference type="EMBL" id="KAL0922733.1"/>
    </source>
</evidence>
<dbReference type="AlphaFoldDB" id="A0ABD0VDL8"/>
<name>A0ABD0VDL8_DENTH</name>
<comment type="caution">
    <text evidence="2">The sequence shown here is derived from an EMBL/GenBank/DDBJ whole genome shotgun (WGS) entry which is preliminary data.</text>
</comment>
<dbReference type="EMBL" id="JANQDX010000006">
    <property type="protein sequence ID" value="KAL0922733.1"/>
    <property type="molecule type" value="Genomic_DNA"/>
</dbReference>
<gene>
    <name evidence="2" type="ORF">M5K25_006746</name>
</gene>
<organism evidence="2 3">
    <name type="scientific">Dendrobium thyrsiflorum</name>
    <name type="common">Pinecone-like raceme dendrobium</name>
    <name type="synonym">Orchid</name>
    <dbReference type="NCBI Taxonomy" id="117978"/>
    <lineage>
        <taxon>Eukaryota</taxon>
        <taxon>Viridiplantae</taxon>
        <taxon>Streptophyta</taxon>
        <taxon>Embryophyta</taxon>
        <taxon>Tracheophyta</taxon>
        <taxon>Spermatophyta</taxon>
        <taxon>Magnoliopsida</taxon>
        <taxon>Liliopsida</taxon>
        <taxon>Asparagales</taxon>
        <taxon>Orchidaceae</taxon>
        <taxon>Epidendroideae</taxon>
        <taxon>Malaxideae</taxon>
        <taxon>Dendrobiinae</taxon>
        <taxon>Dendrobium</taxon>
    </lineage>
</organism>
<keyword evidence="3" id="KW-1185">Reference proteome</keyword>
<dbReference type="Proteomes" id="UP001552299">
    <property type="component" value="Unassembled WGS sequence"/>
</dbReference>
<sequence>MGRTTNSDFCRRESDGEIMEEKGGRYGESHGYGVEEQRGAEWECREGSYGRRGADFEGRRGEFEGGFGYGRVREDRETWVGQSTWERGNYGGIRENDVEIMEEMLRKLMEMQFKTPLTGPIAKPNQDLTKIPLAESKGREIRRSSMREDQKVKILAEEEEISPLDQLPRRGKGKRVKFLGEL</sequence>
<evidence type="ECO:0000313" key="3">
    <source>
        <dbReference type="Proteomes" id="UP001552299"/>
    </source>
</evidence>
<evidence type="ECO:0000256" key="1">
    <source>
        <dbReference type="SAM" id="MobiDB-lite"/>
    </source>
</evidence>
<proteinExistence type="predicted"/>
<reference evidence="2 3" key="1">
    <citation type="journal article" date="2024" name="Plant Biotechnol. J.">
        <title>Dendrobium thyrsiflorum genome and its molecular insights into genes involved in important horticultural traits.</title>
        <authorList>
            <person name="Chen B."/>
            <person name="Wang J.Y."/>
            <person name="Zheng P.J."/>
            <person name="Li K.L."/>
            <person name="Liang Y.M."/>
            <person name="Chen X.F."/>
            <person name="Zhang C."/>
            <person name="Zhao X."/>
            <person name="He X."/>
            <person name="Zhang G.Q."/>
            <person name="Liu Z.J."/>
            <person name="Xu Q."/>
        </authorList>
    </citation>
    <scope>NUCLEOTIDE SEQUENCE [LARGE SCALE GENOMIC DNA]</scope>
    <source>
        <strain evidence="2">GZMU011</strain>
    </source>
</reference>
<feature type="compositionally biased region" description="Basic and acidic residues" evidence="1">
    <location>
        <begin position="9"/>
        <end position="38"/>
    </location>
</feature>
<feature type="region of interest" description="Disordered" evidence="1">
    <location>
        <begin position="1"/>
        <end position="38"/>
    </location>
</feature>
<accession>A0ABD0VDL8</accession>